<dbReference type="GO" id="GO:0003677">
    <property type="term" value="F:DNA binding"/>
    <property type="evidence" value="ECO:0007669"/>
    <property type="project" value="InterPro"/>
</dbReference>
<proteinExistence type="predicted"/>
<sequence length="331" mass="37757">MKFKEALGIDVSKKTIDVILHLNSNYHQFENNVKGYKSLLRWVKKQTGLSPGEVLICFEHTGLYSLPLAIFLNEQEILFSMVAALEIKRSLGIVRGKNDKIDAKRIAEYAYLRISQLKPFKLPSTNILRLQKLLSLRERMVKQRAGYMGSIKEYKCMLKQKDYESLFTVHKKMIHYLSKQIDTMEKETLELIEGDEEMSVLYHLMISIKGVGPILASNLLVVTNCFMGFSDGRKFACYAGIAPFEKQSGTSLNIKARVSHFANKKIKSLLNLSASSAIQADPELKAYYQRRVENGKSKMSTLNIVRNKIVHRIFAVIKRGTPYVPLYQHAA</sequence>
<dbReference type="GO" id="GO:0006313">
    <property type="term" value="P:DNA transposition"/>
    <property type="evidence" value="ECO:0007669"/>
    <property type="project" value="InterPro"/>
</dbReference>
<dbReference type="NCBIfam" id="NF033542">
    <property type="entry name" value="transpos_IS110"/>
    <property type="match status" value="1"/>
</dbReference>
<dbReference type="AlphaFoldDB" id="A0A3B0V7I6"/>
<dbReference type="InterPro" id="IPR003346">
    <property type="entry name" value="Transposase_20"/>
</dbReference>
<feature type="domain" description="Transposase IS116/IS110/IS902 C-terminal" evidence="2">
    <location>
        <begin position="203"/>
        <end position="289"/>
    </location>
</feature>
<dbReference type="PANTHER" id="PTHR33055:SF3">
    <property type="entry name" value="PUTATIVE TRANSPOSASE FOR IS117-RELATED"/>
    <property type="match status" value="1"/>
</dbReference>
<feature type="domain" description="Transposase IS110-like N-terminal" evidence="1">
    <location>
        <begin position="7"/>
        <end position="145"/>
    </location>
</feature>
<dbReference type="PANTHER" id="PTHR33055">
    <property type="entry name" value="TRANSPOSASE FOR INSERTION SEQUENCE ELEMENT IS1111A"/>
    <property type="match status" value="1"/>
</dbReference>
<accession>A0A3B0V7I6</accession>
<dbReference type="Pfam" id="PF02371">
    <property type="entry name" value="Transposase_20"/>
    <property type="match status" value="1"/>
</dbReference>
<dbReference type="Pfam" id="PF01548">
    <property type="entry name" value="DEDD_Tnp_IS110"/>
    <property type="match status" value="1"/>
</dbReference>
<evidence type="ECO:0000313" key="3">
    <source>
        <dbReference type="EMBL" id="VAW39588.1"/>
    </source>
</evidence>
<dbReference type="InterPro" id="IPR002525">
    <property type="entry name" value="Transp_IS110-like_N"/>
</dbReference>
<evidence type="ECO:0000259" key="1">
    <source>
        <dbReference type="Pfam" id="PF01548"/>
    </source>
</evidence>
<dbReference type="InterPro" id="IPR047650">
    <property type="entry name" value="Transpos_IS110"/>
</dbReference>
<protein>
    <submittedName>
        <fullName evidence="3">Mobile element protein</fullName>
    </submittedName>
</protein>
<gene>
    <name evidence="3" type="ORF">MNBD_GAMMA01-2252</name>
</gene>
<evidence type="ECO:0000259" key="2">
    <source>
        <dbReference type="Pfam" id="PF02371"/>
    </source>
</evidence>
<reference evidence="3" key="1">
    <citation type="submission" date="2018-06" db="EMBL/GenBank/DDBJ databases">
        <authorList>
            <person name="Zhirakovskaya E."/>
        </authorList>
    </citation>
    <scope>NUCLEOTIDE SEQUENCE</scope>
</reference>
<organism evidence="3">
    <name type="scientific">hydrothermal vent metagenome</name>
    <dbReference type="NCBI Taxonomy" id="652676"/>
    <lineage>
        <taxon>unclassified sequences</taxon>
        <taxon>metagenomes</taxon>
        <taxon>ecological metagenomes</taxon>
    </lineage>
</organism>
<dbReference type="GO" id="GO:0004803">
    <property type="term" value="F:transposase activity"/>
    <property type="evidence" value="ECO:0007669"/>
    <property type="project" value="InterPro"/>
</dbReference>
<dbReference type="EMBL" id="UOEW01000235">
    <property type="protein sequence ID" value="VAW39588.1"/>
    <property type="molecule type" value="Genomic_DNA"/>
</dbReference>
<name>A0A3B0V7I6_9ZZZZ</name>